<sequence>MEPATARFFTIPELVAMLAPHLAHNEISKLMQTSRRMHQLFTPAHYHSVDSLFRPGYKTLLSSKKSIHALSKNFHLVRKLALGLEDLIYYFNCVVVYQDRLSQETGQPPLEQPRWLYPRDPHICPVLPIPPMTLLTRLKILIDYPSSTEEQSVCPYFLPTYRDPRATTTRICWLLQINPYLTHVTIARLVIKDNRDILLLTTVIFGLDRLQDLHISATSFKPTKLDLIPNIFFSCPPSLRTLRIGLLEENRQGYDGVFTDEHQRLRSGELHSWEMEDKDCGLTAAPQRQEPLVHLTMLMLGETDEVVDQRVMGSILAHCPNLRKIVMPGSKATEDNDDNEDLATVIARSCPRLCDLTSQHYLGEDDALLLRIMDALPPQQVEQLRCSMAPWKIRGLDATAMFRRHSTTLRTLLLNGCRNIRSKAIKVLLNECRGIEKLEVFWGAGRRELCIDLEDAIELPWVCIQLESLMLTIAVPDEPLHLHSGTKPYYDRTHQQHSEAEKDQFKQLEAFYCQIGTLTELTQLILNVFYYDPQGVRPLSVSTQANTFPGMLSLGDCRYGRPGFLHHLAGLTNLRVLGGSVSATTDETSVTMGRAEAEWMYSNWPNLEMAPFFRNNCHIRAPFKWLEGQRENLKISLF</sequence>
<name>A0A197JF25_9FUNG</name>
<evidence type="ECO:0008006" key="3">
    <source>
        <dbReference type="Google" id="ProtNLM"/>
    </source>
</evidence>
<dbReference type="Proteomes" id="UP000078512">
    <property type="component" value="Unassembled WGS sequence"/>
</dbReference>
<protein>
    <recommendedName>
        <fullName evidence="3">F-box domain-containing protein</fullName>
    </recommendedName>
</protein>
<evidence type="ECO:0000313" key="1">
    <source>
        <dbReference type="EMBL" id="OAQ23767.1"/>
    </source>
</evidence>
<evidence type="ECO:0000313" key="2">
    <source>
        <dbReference type="Proteomes" id="UP000078512"/>
    </source>
</evidence>
<dbReference type="OrthoDB" id="2153609at2759"/>
<proteinExistence type="predicted"/>
<accession>A0A197JF25</accession>
<keyword evidence="2" id="KW-1185">Reference proteome</keyword>
<organism evidence="1 2">
    <name type="scientific">Linnemannia elongata AG-77</name>
    <dbReference type="NCBI Taxonomy" id="1314771"/>
    <lineage>
        <taxon>Eukaryota</taxon>
        <taxon>Fungi</taxon>
        <taxon>Fungi incertae sedis</taxon>
        <taxon>Mucoromycota</taxon>
        <taxon>Mortierellomycotina</taxon>
        <taxon>Mortierellomycetes</taxon>
        <taxon>Mortierellales</taxon>
        <taxon>Mortierellaceae</taxon>
        <taxon>Linnemannia</taxon>
    </lineage>
</organism>
<dbReference type="InterPro" id="IPR032675">
    <property type="entry name" value="LRR_dom_sf"/>
</dbReference>
<gene>
    <name evidence="1" type="ORF">K457DRAFT_142474</name>
</gene>
<reference evidence="1 2" key="1">
    <citation type="submission" date="2016-05" db="EMBL/GenBank/DDBJ databases">
        <title>Genome sequencing reveals origins of a unique bacterial endosymbiosis in the earliest lineages of terrestrial Fungi.</title>
        <authorList>
            <consortium name="DOE Joint Genome Institute"/>
            <person name="Uehling J."/>
            <person name="Gryganskyi A."/>
            <person name="Hameed K."/>
            <person name="Tschaplinski T."/>
            <person name="Misztal P."/>
            <person name="Wu S."/>
            <person name="Desiro A."/>
            <person name="Vande Pol N."/>
            <person name="Du Z.-Y."/>
            <person name="Zienkiewicz A."/>
            <person name="Zienkiewicz K."/>
            <person name="Morin E."/>
            <person name="Tisserant E."/>
            <person name="Splivallo R."/>
            <person name="Hainaut M."/>
            <person name="Henrissat B."/>
            <person name="Ohm R."/>
            <person name="Kuo A."/>
            <person name="Yan J."/>
            <person name="Lipzen A."/>
            <person name="Nolan M."/>
            <person name="Labutti K."/>
            <person name="Barry K."/>
            <person name="Goldstein A."/>
            <person name="Labbe J."/>
            <person name="Schadt C."/>
            <person name="Tuskan G."/>
            <person name="Grigoriev I."/>
            <person name="Martin F."/>
            <person name="Vilgalys R."/>
            <person name="Bonito G."/>
        </authorList>
    </citation>
    <scope>NUCLEOTIDE SEQUENCE [LARGE SCALE GENOMIC DNA]</scope>
    <source>
        <strain evidence="1 2">AG-77</strain>
    </source>
</reference>
<dbReference type="SUPFAM" id="SSF52047">
    <property type="entry name" value="RNI-like"/>
    <property type="match status" value="1"/>
</dbReference>
<dbReference type="Gene3D" id="3.80.10.10">
    <property type="entry name" value="Ribonuclease Inhibitor"/>
    <property type="match status" value="1"/>
</dbReference>
<dbReference type="EMBL" id="KV442109">
    <property type="protein sequence ID" value="OAQ23767.1"/>
    <property type="molecule type" value="Genomic_DNA"/>
</dbReference>
<dbReference type="AlphaFoldDB" id="A0A197JF25"/>